<accession>A0AAV4LRX8</accession>
<evidence type="ECO:0000313" key="2">
    <source>
        <dbReference type="EMBL" id="GIX62723.1"/>
    </source>
</evidence>
<name>A0AAV4LRX8_BABCB</name>
<evidence type="ECO:0000256" key="1">
    <source>
        <dbReference type="SAM" id="Phobius"/>
    </source>
</evidence>
<reference evidence="2 3" key="1">
    <citation type="submission" date="2021-06" db="EMBL/GenBank/DDBJ databases">
        <title>Genome sequence of Babesia caballi.</title>
        <authorList>
            <person name="Yamagishi J."/>
            <person name="Kidaka T."/>
            <person name="Ochi A."/>
        </authorList>
    </citation>
    <scope>NUCLEOTIDE SEQUENCE [LARGE SCALE GENOMIC DNA]</scope>
    <source>
        <strain evidence="2">USDA-D6B2</strain>
    </source>
</reference>
<feature type="transmembrane region" description="Helical" evidence="1">
    <location>
        <begin position="125"/>
        <end position="145"/>
    </location>
</feature>
<dbReference type="AlphaFoldDB" id="A0AAV4LRX8"/>
<sequence length="281" mass="30296">MVNGKKNSLTEWPEDLKDVIDWVLRVGGKDKGSAGISKGIELQSAVEALKGFNNNIDGLGTIYVAGIFGYVTDGLKEFIGYDGTQELTGEGIGRKDPPSYTSSYNSSAQWDNDMNTPTSDKANKVALIFLGTMPILYFGLTYLFWQCSNTLHYIGWKSFKLGTTSDPLYIFMCAMGFTPTQLNGSETSEEPLKNIKEKLEKFRESCGYTYSDLKEEFETFLIEIQIIKASSPAAMADSSPSTAGPVAGTLTTFGLGGGAAAAYILNLGGAKTLVNGLLKIG</sequence>
<organism evidence="2 3">
    <name type="scientific">Babesia caballi</name>
    <dbReference type="NCBI Taxonomy" id="5871"/>
    <lineage>
        <taxon>Eukaryota</taxon>
        <taxon>Sar</taxon>
        <taxon>Alveolata</taxon>
        <taxon>Apicomplexa</taxon>
        <taxon>Aconoidasida</taxon>
        <taxon>Piroplasmida</taxon>
        <taxon>Babesiidae</taxon>
        <taxon>Babesia</taxon>
    </lineage>
</organism>
<keyword evidence="1" id="KW-0472">Membrane</keyword>
<keyword evidence="1" id="KW-1133">Transmembrane helix</keyword>
<evidence type="ECO:0000313" key="3">
    <source>
        <dbReference type="Proteomes" id="UP001497744"/>
    </source>
</evidence>
<keyword evidence="3" id="KW-1185">Reference proteome</keyword>
<dbReference type="GeneID" id="94194204"/>
<dbReference type="EMBL" id="BPLF01000002">
    <property type="protein sequence ID" value="GIX62723.1"/>
    <property type="molecule type" value="Genomic_DNA"/>
</dbReference>
<proteinExistence type="predicted"/>
<gene>
    <name evidence="2" type="ORF">BcabD6B2_21580</name>
</gene>
<dbReference type="Proteomes" id="UP001497744">
    <property type="component" value="Unassembled WGS sequence"/>
</dbReference>
<protein>
    <submittedName>
        <fullName evidence="2">Variant erythrocyte surface antigen-1 family protein</fullName>
    </submittedName>
</protein>
<dbReference type="RefSeq" id="XP_067714792.1">
    <property type="nucleotide sequence ID" value="XM_067858691.1"/>
</dbReference>
<comment type="caution">
    <text evidence="2">The sequence shown here is derived from an EMBL/GenBank/DDBJ whole genome shotgun (WGS) entry which is preliminary data.</text>
</comment>
<keyword evidence="1" id="KW-0812">Transmembrane</keyword>